<organism evidence="2 3">
    <name type="scientific">Coffea arabica</name>
    <name type="common">Arabian coffee</name>
    <dbReference type="NCBI Taxonomy" id="13443"/>
    <lineage>
        <taxon>Eukaryota</taxon>
        <taxon>Viridiplantae</taxon>
        <taxon>Streptophyta</taxon>
        <taxon>Embryophyta</taxon>
        <taxon>Tracheophyta</taxon>
        <taxon>Spermatophyta</taxon>
        <taxon>Magnoliopsida</taxon>
        <taxon>eudicotyledons</taxon>
        <taxon>Gunneridae</taxon>
        <taxon>Pentapetalae</taxon>
        <taxon>asterids</taxon>
        <taxon>lamiids</taxon>
        <taxon>Gentianales</taxon>
        <taxon>Rubiaceae</taxon>
        <taxon>Ixoroideae</taxon>
        <taxon>Gardenieae complex</taxon>
        <taxon>Bertiereae - Coffeeae clade</taxon>
        <taxon>Coffeeae</taxon>
        <taxon>Coffea</taxon>
    </lineage>
</organism>
<reference evidence="3" key="1">
    <citation type="submission" date="2025-08" db="UniProtKB">
        <authorList>
            <consortium name="RefSeq"/>
        </authorList>
    </citation>
    <scope>IDENTIFICATION</scope>
    <source>
        <tissue evidence="3">Leaves</tissue>
    </source>
</reference>
<protein>
    <submittedName>
        <fullName evidence="3">WD repeat-containing protein 55-like isoform X2</fullName>
    </submittedName>
</protein>
<dbReference type="SUPFAM" id="SSF50978">
    <property type="entry name" value="WD40 repeat-like"/>
    <property type="match status" value="1"/>
</dbReference>
<proteinExistence type="predicted"/>
<gene>
    <name evidence="3" type="primary">LOC113717310</name>
</gene>
<sequence length="125" mass="14469">MSRFQYQDWLKIVYSWGFFKHCSDRFVDLFPNSVDALLKLDEDRVITGSENRLISMVGILPNKIIQPIAEHSEYPIERLAFSYDRKFLGSISHDQILKVLAFSLSLSLSLSCGLILFTLCTWQTM</sequence>
<name>A0ABM4W4Q7_COFAR</name>
<keyword evidence="2" id="KW-1185">Reference proteome</keyword>
<dbReference type="Proteomes" id="UP001652660">
    <property type="component" value="Chromosome 11c"/>
</dbReference>
<evidence type="ECO:0000313" key="3">
    <source>
        <dbReference type="RefSeq" id="XP_071926773.1"/>
    </source>
</evidence>
<dbReference type="GeneID" id="113717310"/>
<feature type="transmembrane region" description="Helical" evidence="1">
    <location>
        <begin position="96"/>
        <end position="119"/>
    </location>
</feature>
<dbReference type="InterPro" id="IPR036322">
    <property type="entry name" value="WD40_repeat_dom_sf"/>
</dbReference>
<evidence type="ECO:0000256" key="1">
    <source>
        <dbReference type="SAM" id="Phobius"/>
    </source>
</evidence>
<dbReference type="RefSeq" id="XP_071926773.1">
    <property type="nucleotide sequence ID" value="XM_072070672.1"/>
</dbReference>
<accession>A0ABM4W4Q7</accession>
<evidence type="ECO:0000313" key="2">
    <source>
        <dbReference type="Proteomes" id="UP001652660"/>
    </source>
</evidence>
<keyword evidence="1" id="KW-0812">Transmembrane</keyword>
<keyword evidence="1" id="KW-1133">Transmembrane helix</keyword>
<keyword evidence="1" id="KW-0472">Membrane</keyword>